<dbReference type="SUPFAM" id="SSF54292">
    <property type="entry name" value="2Fe-2S ferredoxin-like"/>
    <property type="match status" value="1"/>
</dbReference>
<dbReference type="GO" id="GO:0051537">
    <property type="term" value="F:2 iron, 2 sulfur cluster binding"/>
    <property type="evidence" value="ECO:0007669"/>
    <property type="project" value="InterPro"/>
</dbReference>
<dbReference type="PROSITE" id="PS51085">
    <property type="entry name" value="2FE2S_FER_2"/>
    <property type="match status" value="1"/>
</dbReference>
<reference evidence="2 3" key="1">
    <citation type="submission" date="2020-07" db="EMBL/GenBank/DDBJ databases">
        <title>Sequencing the genomes of 1000 actinobacteria strains.</title>
        <authorList>
            <person name="Klenk H.-P."/>
        </authorList>
    </citation>
    <scope>NUCLEOTIDE SEQUENCE [LARGE SCALE GENOMIC DNA]</scope>
    <source>
        <strain evidence="2 3">DSM 104001</strain>
    </source>
</reference>
<organism evidence="2 3">
    <name type="scientific">Petropleomorpha daqingensis</name>
    <dbReference type="NCBI Taxonomy" id="2026353"/>
    <lineage>
        <taxon>Bacteria</taxon>
        <taxon>Bacillati</taxon>
        <taxon>Actinomycetota</taxon>
        <taxon>Actinomycetes</taxon>
        <taxon>Geodermatophilales</taxon>
        <taxon>Geodermatophilaceae</taxon>
        <taxon>Petropleomorpha</taxon>
    </lineage>
</organism>
<dbReference type="Proteomes" id="UP000541969">
    <property type="component" value="Unassembled WGS sequence"/>
</dbReference>
<dbReference type="PROSITE" id="PS00197">
    <property type="entry name" value="2FE2S_FER_1"/>
    <property type="match status" value="1"/>
</dbReference>
<comment type="caution">
    <text evidence="2">The sequence shown here is derived from an EMBL/GenBank/DDBJ whole genome shotgun (WGS) entry which is preliminary data.</text>
</comment>
<dbReference type="CDD" id="cd00207">
    <property type="entry name" value="fer2"/>
    <property type="match status" value="1"/>
</dbReference>
<evidence type="ECO:0000259" key="1">
    <source>
        <dbReference type="PROSITE" id="PS51085"/>
    </source>
</evidence>
<accession>A0A853CHK0</accession>
<protein>
    <submittedName>
        <fullName evidence="2">Ferredoxin</fullName>
    </submittedName>
</protein>
<dbReference type="Pfam" id="PF00111">
    <property type="entry name" value="Fer2"/>
    <property type="match status" value="1"/>
</dbReference>
<name>A0A853CHK0_9ACTN</name>
<sequence length="89" mass="9159">MPAVHVVCATAGLDLVVPPGASILDVVRDAGLPVAGPCRDGSCGACETRVLEGEPEHRDAVLTAEERAFGETMMICVSGAQGDRLVLDL</sequence>
<proteinExistence type="predicted"/>
<dbReference type="RefSeq" id="WP_179719017.1">
    <property type="nucleotide sequence ID" value="NZ_JACBZT010000001.1"/>
</dbReference>
<dbReference type="InterPro" id="IPR036010">
    <property type="entry name" value="2Fe-2S_ferredoxin-like_sf"/>
</dbReference>
<feature type="domain" description="2Fe-2S ferredoxin-type" evidence="1">
    <location>
        <begin position="2"/>
        <end position="89"/>
    </location>
</feature>
<dbReference type="InterPro" id="IPR012675">
    <property type="entry name" value="Beta-grasp_dom_sf"/>
</dbReference>
<dbReference type="Gene3D" id="3.10.20.30">
    <property type="match status" value="1"/>
</dbReference>
<dbReference type="InterPro" id="IPR006058">
    <property type="entry name" value="2Fe2S_fd_BS"/>
</dbReference>
<dbReference type="AlphaFoldDB" id="A0A853CHK0"/>
<dbReference type="InterPro" id="IPR001041">
    <property type="entry name" value="2Fe-2S_ferredoxin-type"/>
</dbReference>
<evidence type="ECO:0000313" key="2">
    <source>
        <dbReference type="EMBL" id="NYJ07280.1"/>
    </source>
</evidence>
<evidence type="ECO:0000313" key="3">
    <source>
        <dbReference type="Proteomes" id="UP000541969"/>
    </source>
</evidence>
<dbReference type="EMBL" id="JACBZT010000001">
    <property type="protein sequence ID" value="NYJ07280.1"/>
    <property type="molecule type" value="Genomic_DNA"/>
</dbReference>
<keyword evidence="3" id="KW-1185">Reference proteome</keyword>
<gene>
    <name evidence="2" type="ORF">GGQ55_003558</name>
</gene>